<dbReference type="InterPro" id="IPR036249">
    <property type="entry name" value="Thioredoxin-like_sf"/>
</dbReference>
<keyword evidence="5" id="KW-1133">Transmembrane helix</keyword>
<evidence type="ECO:0000256" key="3">
    <source>
        <dbReference type="ARBA" id="ARBA00023157"/>
    </source>
</evidence>
<evidence type="ECO:0000259" key="6">
    <source>
        <dbReference type="PROSITE" id="PS51352"/>
    </source>
</evidence>
<dbReference type="InterPro" id="IPR017937">
    <property type="entry name" value="Thioredoxin_CS"/>
</dbReference>
<keyword evidence="4" id="KW-0676">Redox-active center</keyword>
<organism evidence="7 8">
    <name type="scientific">Aliidiomarina minuta</name>
    <dbReference type="NCBI Taxonomy" id="880057"/>
    <lineage>
        <taxon>Bacteria</taxon>
        <taxon>Pseudomonadati</taxon>
        <taxon>Pseudomonadota</taxon>
        <taxon>Gammaproteobacteria</taxon>
        <taxon>Alteromonadales</taxon>
        <taxon>Idiomarinaceae</taxon>
        <taxon>Aliidiomarina</taxon>
    </lineage>
</organism>
<feature type="transmembrane region" description="Helical" evidence="5">
    <location>
        <begin position="30"/>
        <end position="53"/>
    </location>
</feature>
<reference evidence="7 8" key="1">
    <citation type="journal article" date="2011" name="Front. Microbiol.">
        <title>Genomic signatures of strain selection and enhancement in Bacillus atrophaeus var. globigii, a historical biowarfare simulant.</title>
        <authorList>
            <person name="Gibbons H.S."/>
            <person name="Broomall S.M."/>
            <person name="McNew L.A."/>
            <person name="Daligault H."/>
            <person name="Chapman C."/>
            <person name="Bruce D."/>
            <person name="Karavis M."/>
            <person name="Krepps M."/>
            <person name="McGregor P.A."/>
            <person name="Hong C."/>
            <person name="Park K.H."/>
            <person name="Akmal A."/>
            <person name="Feldman A."/>
            <person name="Lin J.S."/>
            <person name="Chang W.E."/>
            <person name="Higgs B.W."/>
            <person name="Demirev P."/>
            <person name="Lindquist J."/>
            <person name="Liem A."/>
            <person name="Fochler E."/>
            <person name="Read T.D."/>
            <person name="Tapia R."/>
            <person name="Johnson S."/>
            <person name="Bishop-Lilly K.A."/>
            <person name="Detter C."/>
            <person name="Han C."/>
            <person name="Sozhamannan S."/>
            <person name="Rosenzweig C.N."/>
            <person name="Skowronski E.W."/>
        </authorList>
    </citation>
    <scope>NUCLEOTIDE SEQUENCE [LARGE SCALE GENOMIC DNA]</scope>
    <source>
        <strain evidence="7 8">MLST1</strain>
    </source>
</reference>
<comment type="caution">
    <text evidence="7">The sequence shown here is derived from an EMBL/GenBank/DDBJ whole genome shotgun (WGS) entry which is preliminary data.</text>
</comment>
<dbReference type="PANTHER" id="PTHR45663:SF11">
    <property type="entry name" value="GEO12009P1"/>
    <property type="match status" value="1"/>
</dbReference>
<evidence type="ECO:0000313" key="7">
    <source>
        <dbReference type="EMBL" id="RUO24469.1"/>
    </source>
</evidence>
<dbReference type="InterPro" id="IPR013766">
    <property type="entry name" value="Thioredoxin_domain"/>
</dbReference>
<dbReference type="Proteomes" id="UP000288293">
    <property type="component" value="Unassembled WGS sequence"/>
</dbReference>
<evidence type="ECO:0000256" key="4">
    <source>
        <dbReference type="ARBA" id="ARBA00023284"/>
    </source>
</evidence>
<protein>
    <recommendedName>
        <fullName evidence="6">Thioredoxin domain-containing protein</fullName>
    </recommendedName>
</protein>
<dbReference type="PANTHER" id="PTHR45663">
    <property type="entry name" value="GEO12009P1"/>
    <property type="match status" value="1"/>
</dbReference>
<accession>A0A432W4T5</accession>
<gene>
    <name evidence="7" type="ORF">CWE09_11480</name>
</gene>
<dbReference type="CDD" id="cd02947">
    <property type="entry name" value="TRX_family"/>
    <property type="match status" value="1"/>
</dbReference>
<evidence type="ECO:0000256" key="2">
    <source>
        <dbReference type="ARBA" id="ARBA00022982"/>
    </source>
</evidence>
<dbReference type="PRINTS" id="PR00421">
    <property type="entry name" value="THIOREDOXIN"/>
</dbReference>
<keyword evidence="5" id="KW-0812">Transmembrane</keyword>
<dbReference type="GO" id="GO:0005737">
    <property type="term" value="C:cytoplasm"/>
    <property type="evidence" value="ECO:0007669"/>
    <property type="project" value="TreeGrafter"/>
</dbReference>
<keyword evidence="8" id="KW-1185">Reference proteome</keyword>
<dbReference type="Pfam" id="PF00085">
    <property type="entry name" value="Thioredoxin"/>
    <property type="match status" value="1"/>
</dbReference>
<dbReference type="Gene3D" id="3.40.30.10">
    <property type="entry name" value="Glutaredoxin"/>
    <property type="match status" value="1"/>
</dbReference>
<evidence type="ECO:0000256" key="5">
    <source>
        <dbReference type="SAM" id="Phobius"/>
    </source>
</evidence>
<proteinExistence type="predicted"/>
<dbReference type="AlphaFoldDB" id="A0A432W4T5"/>
<keyword evidence="2" id="KW-0249">Electron transport</keyword>
<sequence>MSLGNRITDKLNSIENFIAKAPAYLFPVKILGWIVLFAALITTNFIAIFKWPFSAISKKLNRKELVVGDPVNVSSADELQELISGQGTVLVDFWAQWCGPCLLMDKAITSLAKEYSGKVVVAKIDVSLSSKLSKLYAVRGLPTVIVFKNGSELVRKSGSMTKSQLKELLR</sequence>
<keyword evidence="3" id="KW-1015">Disulfide bond</keyword>
<evidence type="ECO:0000313" key="8">
    <source>
        <dbReference type="Proteomes" id="UP000288293"/>
    </source>
</evidence>
<dbReference type="SUPFAM" id="SSF52833">
    <property type="entry name" value="Thioredoxin-like"/>
    <property type="match status" value="1"/>
</dbReference>
<feature type="domain" description="Thioredoxin" evidence="6">
    <location>
        <begin position="49"/>
        <end position="170"/>
    </location>
</feature>
<evidence type="ECO:0000256" key="1">
    <source>
        <dbReference type="ARBA" id="ARBA00022448"/>
    </source>
</evidence>
<keyword evidence="5" id="KW-0472">Membrane</keyword>
<dbReference type="EMBL" id="PIPL01000002">
    <property type="protein sequence ID" value="RUO24469.1"/>
    <property type="molecule type" value="Genomic_DNA"/>
</dbReference>
<name>A0A432W4T5_9GAMM</name>
<dbReference type="PROSITE" id="PS00194">
    <property type="entry name" value="THIOREDOXIN_1"/>
    <property type="match status" value="1"/>
</dbReference>
<dbReference type="PROSITE" id="PS51352">
    <property type="entry name" value="THIOREDOXIN_2"/>
    <property type="match status" value="1"/>
</dbReference>
<dbReference type="GO" id="GO:0015035">
    <property type="term" value="F:protein-disulfide reductase activity"/>
    <property type="evidence" value="ECO:0007669"/>
    <property type="project" value="TreeGrafter"/>
</dbReference>
<keyword evidence="1" id="KW-0813">Transport</keyword>